<protein>
    <recommendedName>
        <fullName evidence="14">Solute carrier family 25 member 46</fullName>
    </recommendedName>
</protein>
<reference evidence="13" key="1">
    <citation type="submission" date="2020-11" db="EMBL/GenBank/DDBJ databases">
        <authorList>
            <person name="Tran Van P."/>
        </authorList>
    </citation>
    <scope>NUCLEOTIDE SEQUENCE</scope>
</reference>
<keyword evidence="5" id="KW-0677">Repeat</keyword>
<evidence type="ECO:0000256" key="11">
    <source>
        <dbReference type="RuleBase" id="RU000488"/>
    </source>
</evidence>
<dbReference type="GO" id="GO:0090149">
    <property type="term" value="P:mitochondrial membrane fission"/>
    <property type="evidence" value="ECO:0007669"/>
    <property type="project" value="InterPro"/>
</dbReference>
<keyword evidence="7" id="KW-1133">Transmembrane helix</keyword>
<evidence type="ECO:0000256" key="6">
    <source>
        <dbReference type="ARBA" id="ARBA00022787"/>
    </source>
</evidence>
<dbReference type="InterPro" id="IPR018108">
    <property type="entry name" value="MCP_transmembrane"/>
</dbReference>
<keyword evidence="6" id="KW-1000">Mitochondrion outer membrane</keyword>
<feature type="region of interest" description="Disordered" evidence="12">
    <location>
        <begin position="533"/>
        <end position="552"/>
    </location>
</feature>
<keyword evidence="8" id="KW-0496">Mitochondrion</keyword>
<feature type="repeat" description="Solcar" evidence="10">
    <location>
        <begin position="423"/>
        <end position="525"/>
    </location>
</feature>
<evidence type="ECO:0000256" key="10">
    <source>
        <dbReference type="PROSITE-ProRule" id="PRU00282"/>
    </source>
</evidence>
<dbReference type="PROSITE" id="PS50920">
    <property type="entry name" value="SOLCAR"/>
    <property type="match status" value="1"/>
</dbReference>
<feature type="compositionally biased region" description="Polar residues" evidence="12">
    <location>
        <begin position="533"/>
        <end position="545"/>
    </location>
</feature>
<dbReference type="Pfam" id="PF00153">
    <property type="entry name" value="Mito_carr"/>
    <property type="match status" value="1"/>
</dbReference>
<dbReference type="SUPFAM" id="SSF103506">
    <property type="entry name" value="Mitochondrial carrier"/>
    <property type="match status" value="1"/>
</dbReference>
<evidence type="ECO:0008006" key="14">
    <source>
        <dbReference type="Google" id="ProtNLM"/>
    </source>
</evidence>
<evidence type="ECO:0000256" key="12">
    <source>
        <dbReference type="SAM" id="MobiDB-lite"/>
    </source>
</evidence>
<dbReference type="PANTHER" id="PTHR21252:SF2">
    <property type="entry name" value="MITOCHONDRIAL OUTER MEMBRANE PROTEIN SLC25A46"/>
    <property type="match status" value="1"/>
</dbReference>
<evidence type="ECO:0000256" key="3">
    <source>
        <dbReference type="ARBA" id="ARBA00022448"/>
    </source>
</evidence>
<evidence type="ECO:0000256" key="5">
    <source>
        <dbReference type="ARBA" id="ARBA00022737"/>
    </source>
</evidence>
<dbReference type="GO" id="GO:0005741">
    <property type="term" value="C:mitochondrial outer membrane"/>
    <property type="evidence" value="ECO:0007669"/>
    <property type="project" value="UniProtKB-SubCell"/>
</dbReference>
<evidence type="ECO:0000256" key="2">
    <source>
        <dbReference type="ARBA" id="ARBA00006375"/>
    </source>
</evidence>
<evidence type="ECO:0000313" key="13">
    <source>
        <dbReference type="EMBL" id="CAD7408472.1"/>
    </source>
</evidence>
<accession>A0A7R9H5C6</accession>
<evidence type="ECO:0000256" key="7">
    <source>
        <dbReference type="ARBA" id="ARBA00022989"/>
    </source>
</evidence>
<dbReference type="PANTHER" id="PTHR21252">
    <property type="entry name" value="TB1 PROTEIN-RELATED"/>
    <property type="match status" value="1"/>
</dbReference>
<evidence type="ECO:0000256" key="8">
    <source>
        <dbReference type="ARBA" id="ARBA00023128"/>
    </source>
</evidence>
<evidence type="ECO:0000256" key="4">
    <source>
        <dbReference type="ARBA" id="ARBA00022692"/>
    </source>
</evidence>
<name>A0A7R9H5C6_TIMPO</name>
<dbReference type="InterPro" id="IPR039158">
    <property type="entry name" value="SLC25A46"/>
</dbReference>
<organism evidence="13">
    <name type="scientific">Timema poppense</name>
    <name type="common">Walking stick</name>
    <dbReference type="NCBI Taxonomy" id="170557"/>
    <lineage>
        <taxon>Eukaryota</taxon>
        <taxon>Metazoa</taxon>
        <taxon>Ecdysozoa</taxon>
        <taxon>Arthropoda</taxon>
        <taxon>Hexapoda</taxon>
        <taxon>Insecta</taxon>
        <taxon>Pterygota</taxon>
        <taxon>Neoptera</taxon>
        <taxon>Polyneoptera</taxon>
        <taxon>Phasmatodea</taxon>
        <taxon>Timematodea</taxon>
        <taxon>Timematoidea</taxon>
        <taxon>Timematidae</taxon>
        <taxon>Timema</taxon>
    </lineage>
</organism>
<gene>
    <name evidence="13" type="ORF">TPSB3V08_LOCUS6379</name>
</gene>
<comment type="similarity">
    <text evidence="2 11">Belongs to the mitochondrial carrier (TC 2.A.29) family.</text>
</comment>
<keyword evidence="9 10" id="KW-0472">Membrane</keyword>
<proteinExistence type="inferred from homology"/>
<dbReference type="InterPro" id="IPR029034">
    <property type="entry name" value="Cystine-knot_cytokine"/>
</dbReference>
<dbReference type="SUPFAM" id="SSF57501">
    <property type="entry name" value="Cystine-knot cytokines"/>
    <property type="match status" value="1"/>
</dbReference>
<keyword evidence="4 10" id="KW-0812">Transmembrane</keyword>
<evidence type="ECO:0000256" key="9">
    <source>
        <dbReference type="ARBA" id="ARBA00023136"/>
    </source>
</evidence>
<dbReference type="Gene3D" id="1.50.40.10">
    <property type="entry name" value="Mitochondrial carrier domain"/>
    <property type="match status" value="1"/>
</dbReference>
<comment type="subcellular location">
    <subcellularLocation>
        <location evidence="1">Mitochondrion outer membrane</location>
        <topology evidence="1">Multi-pass membrane protein</topology>
    </subcellularLocation>
</comment>
<dbReference type="AlphaFoldDB" id="A0A7R9H5C6"/>
<dbReference type="InterPro" id="IPR023395">
    <property type="entry name" value="MCP_dom_sf"/>
</dbReference>
<dbReference type="EMBL" id="OD003723">
    <property type="protein sequence ID" value="CAD7408472.1"/>
    <property type="molecule type" value="Genomic_DNA"/>
</dbReference>
<evidence type="ECO:0000256" key="1">
    <source>
        <dbReference type="ARBA" id="ARBA00004374"/>
    </source>
</evidence>
<sequence>MENADLQQKPGQGQARDRRLVRAKINKLETESGYLAPSWVGWECEGGIEQKIHLQLSGNISLSMDVNKIQGVRVKGSTLKKSKLIIAFDTAYGIEAGVFYFEQVMSWVRNITVSVVSVALLLLFCHCHYEAQELMRLEEFILLTQRQEREMSRIASRCHRLDPILANKRGTTATFRDGTPFSCQCKKQRPTDQFLGEDYHPKYLRQVECESTACFSPFSRCVSHIYNVTVLKRQERVNQEVARNSCLETSYVVETKPIQNNSTRYHLFPVTLLPVIVQLHRRQGVTTLWKGLGSVLMVRGMTLAVEDLITKFTPWPNTTLAIITPFYSASLVETVQSDIASEKPGIFDVFKDGVCRLVNWGSSQKGRMLPVWALVVPTVFHGLFKYLFSLVVRGVTSRILHLNQRHKQERQGALPRDLRDQVSSQEIELTATLVGLFSADVAFYPLETILHRLHLQGTRTITDNLDSGYEVTPILTSYEGVWDCYYTTLTQEGAAGLYKGFGALVLQFAAHVAVIKLTRLVLTEVSALVQSKPSLSSPPIVTPTTSAPPPHLSQKTYLPY</sequence>
<keyword evidence="3 11" id="KW-0813">Transport</keyword>